<protein>
    <recommendedName>
        <fullName evidence="3">DUF3822 domain-containing protein</fullName>
    </recommendedName>
</protein>
<accession>A0A2W2BB96</accession>
<dbReference type="EMBL" id="QKTW01000012">
    <property type="protein sequence ID" value="PZF73459.1"/>
    <property type="molecule type" value="Genomic_DNA"/>
</dbReference>
<reference evidence="1 2" key="1">
    <citation type="submission" date="2018-06" db="EMBL/GenBank/DDBJ databases">
        <title>Mucibacter soli gen. nov., sp. nov., a new member of the family Chitinophagaceae producing mucin.</title>
        <authorList>
            <person name="Kim M.-K."/>
            <person name="Park S."/>
            <person name="Kim T.-S."/>
            <person name="Joung Y."/>
            <person name="Han J.-H."/>
            <person name="Kim S.B."/>
        </authorList>
    </citation>
    <scope>NUCLEOTIDE SEQUENCE [LARGE SCALE GENOMIC DNA]</scope>
    <source>
        <strain evidence="1 2">R1-15</strain>
    </source>
</reference>
<dbReference type="CDD" id="cd24013">
    <property type="entry name" value="ASKHA_ATPase_BT3980-like"/>
    <property type="match status" value="1"/>
</dbReference>
<dbReference type="InterPro" id="IPR024213">
    <property type="entry name" value="DUF3822"/>
</dbReference>
<gene>
    <name evidence="1" type="ORF">DN068_07955</name>
</gene>
<dbReference type="Proteomes" id="UP000248745">
    <property type="component" value="Unassembled WGS sequence"/>
</dbReference>
<evidence type="ECO:0000313" key="1">
    <source>
        <dbReference type="EMBL" id="PZF73459.1"/>
    </source>
</evidence>
<sequence length="300" mass="34430">MAVGRKVYLAKLFYNCVLSMHSTIISSIKHHIYKARESETLMSEVSRIICVLMPHAFLVAGLNSSGKIKLAQYYGYDKQLEPWHNDFFEQVLKNEPLLGDLSILPKVFIASGKQIIVPDELYNKEDAEAWLRSMHFVEADEAVYEYHLDDDKAQLVFAAPHTGEALAKRYFNHATIRPLNAYQYKCEETDIPYFAHGTFMEESGWISLRKKGKLLWNHYFTYGNAEEIAYYLASACKEHDIPHSELTIQFGVVCPELQHLAAELKAFFPSLRDDNVSPDASYQSWAPVLYMIQQINKCVS</sequence>
<dbReference type="AlphaFoldDB" id="A0A2W2BB96"/>
<dbReference type="Gene3D" id="3.30.420.250">
    <property type="match status" value="1"/>
</dbReference>
<evidence type="ECO:0008006" key="3">
    <source>
        <dbReference type="Google" id="ProtNLM"/>
    </source>
</evidence>
<name>A0A2W2BB96_9BACT</name>
<organism evidence="1 2">
    <name type="scientific">Taibaiella soli</name>
    <dbReference type="NCBI Taxonomy" id="1649169"/>
    <lineage>
        <taxon>Bacteria</taxon>
        <taxon>Pseudomonadati</taxon>
        <taxon>Bacteroidota</taxon>
        <taxon>Chitinophagia</taxon>
        <taxon>Chitinophagales</taxon>
        <taxon>Chitinophagaceae</taxon>
        <taxon>Taibaiella</taxon>
    </lineage>
</organism>
<proteinExistence type="predicted"/>
<comment type="caution">
    <text evidence="1">The sequence shown here is derived from an EMBL/GenBank/DDBJ whole genome shotgun (WGS) entry which is preliminary data.</text>
</comment>
<dbReference type="Pfam" id="PF12864">
    <property type="entry name" value="DUF3822"/>
    <property type="match status" value="1"/>
</dbReference>
<keyword evidence="2" id="KW-1185">Reference proteome</keyword>
<evidence type="ECO:0000313" key="2">
    <source>
        <dbReference type="Proteomes" id="UP000248745"/>
    </source>
</evidence>